<dbReference type="OrthoDB" id="1933597at2759"/>
<evidence type="ECO:0000313" key="2">
    <source>
        <dbReference type="EMBL" id="KAA8536980.1"/>
    </source>
</evidence>
<feature type="region of interest" description="Disordered" evidence="1">
    <location>
        <begin position="47"/>
        <end position="71"/>
    </location>
</feature>
<organism evidence="2 3">
    <name type="scientific">Nyssa sinensis</name>
    <dbReference type="NCBI Taxonomy" id="561372"/>
    <lineage>
        <taxon>Eukaryota</taxon>
        <taxon>Viridiplantae</taxon>
        <taxon>Streptophyta</taxon>
        <taxon>Embryophyta</taxon>
        <taxon>Tracheophyta</taxon>
        <taxon>Spermatophyta</taxon>
        <taxon>Magnoliopsida</taxon>
        <taxon>eudicotyledons</taxon>
        <taxon>Gunneridae</taxon>
        <taxon>Pentapetalae</taxon>
        <taxon>asterids</taxon>
        <taxon>Cornales</taxon>
        <taxon>Nyssaceae</taxon>
        <taxon>Nyssa</taxon>
    </lineage>
</organism>
<sequence length="184" mass="20329">MSYHCLEQVENELGSLAAGQKELQQAMRASEERLLKHMESMFAHFSMRGGHDDNAESSRGPHHSPSGGGSLTPKITKLDFSHYNGMDDPIGWICWVEQFFRVPRHGRGRETSIVWLPLVGRCPIVAIQVDVQACNPTSLSAVIGLARLYESRMHDQRKGGYAEQRKAPVIVGPPPLPSASLTQA</sequence>
<feature type="region of interest" description="Disordered" evidence="1">
    <location>
        <begin position="160"/>
        <end position="184"/>
    </location>
</feature>
<dbReference type="AlphaFoldDB" id="A0A5J5B344"/>
<protein>
    <submittedName>
        <fullName evidence="2">Uncharacterized protein</fullName>
    </submittedName>
</protein>
<keyword evidence="3" id="KW-1185">Reference proteome</keyword>
<proteinExistence type="predicted"/>
<dbReference type="Proteomes" id="UP000325577">
    <property type="component" value="Linkage Group LG16"/>
</dbReference>
<evidence type="ECO:0000256" key="1">
    <source>
        <dbReference type="SAM" id="MobiDB-lite"/>
    </source>
</evidence>
<gene>
    <name evidence="2" type="ORF">F0562_029458</name>
</gene>
<name>A0A5J5B344_9ASTE</name>
<reference evidence="2 3" key="1">
    <citation type="submission" date="2019-09" db="EMBL/GenBank/DDBJ databases">
        <title>A chromosome-level genome assembly of the Chinese tupelo Nyssa sinensis.</title>
        <authorList>
            <person name="Yang X."/>
            <person name="Kang M."/>
            <person name="Yang Y."/>
            <person name="Xiong H."/>
            <person name="Wang M."/>
            <person name="Zhang Z."/>
            <person name="Wang Z."/>
            <person name="Wu H."/>
            <person name="Ma T."/>
            <person name="Liu J."/>
            <person name="Xi Z."/>
        </authorList>
    </citation>
    <scope>NUCLEOTIDE SEQUENCE [LARGE SCALE GENOMIC DNA]</scope>
    <source>
        <strain evidence="2">J267</strain>
        <tissue evidence="2">Leaf</tissue>
    </source>
</reference>
<evidence type="ECO:0000313" key="3">
    <source>
        <dbReference type="Proteomes" id="UP000325577"/>
    </source>
</evidence>
<dbReference type="EMBL" id="CM018039">
    <property type="protein sequence ID" value="KAA8536980.1"/>
    <property type="molecule type" value="Genomic_DNA"/>
</dbReference>
<accession>A0A5J5B344</accession>